<protein>
    <submittedName>
        <fullName evidence="2">Uncharacterized protein</fullName>
    </submittedName>
</protein>
<evidence type="ECO:0000313" key="2">
    <source>
        <dbReference type="EMBL" id="CAJ59695.1"/>
    </source>
</evidence>
<dbReference type="KEGG" id="fal:FRAAL1030"/>
<evidence type="ECO:0000256" key="1">
    <source>
        <dbReference type="SAM" id="MobiDB-lite"/>
    </source>
</evidence>
<feature type="compositionally biased region" description="Low complexity" evidence="1">
    <location>
        <begin position="22"/>
        <end position="33"/>
    </location>
</feature>
<sequence>MAARSGWSLPAGRHPPGPVETARSGGAAWSGRAPYGPDGTAATHPAPADERRVSGGQRVTTPHRR</sequence>
<keyword evidence="3" id="KW-1185">Reference proteome</keyword>
<organism evidence="2 3">
    <name type="scientific">Frankia alni (strain DSM 45986 / CECT 9034 / ACN14a)</name>
    <dbReference type="NCBI Taxonomy" id="326424"/>
    <lineage>
        <taxon>Bacteria</taxon>
        <taxon>Bacillati</taxon>
        <taxon>Actinomycetota</taxon>
        <taxon>Actinomycetes</taxon>
        <taxon>Frankiales</taxon>
        <taxon>Frankiaceae</taxon>
        <taxon>Frankia</taxon>
    </lineage>
</organism>
<gene>
    <name evidence="2" type="ordered locus">FRAAL1030</name>
</gene>
<dbReference type="Proteomes" id="UP000000657">
    <property type="component" value="Chromosome"/>
</dbReference>
<feature type="region of interest" description="Disordered" evidence="1">
    <location>
        <begin position="1"/>
        <end position="65"/>
    </location>
</feature>
<accession>Q0RRX0</accession>
<dbReference type="HOGENOM" id="CLU_2843456_0_0_11"/>
<dbReference type="EMBL" id="CT573213">
    <property type="protein sequence ID" value="CAJ59695.1"/>
    <property type="molecule type" value="Genomic_DNA"/>
</dbReference>
<name>Q0RRX0_FRAAA</name>
<proteinExistence type="predicted"/>
<reference evidence="2 3" key="1">
    <citation type="journal article" date="2007" name="Genome Res.">
        <title>Genome characteristics of facultatively symbiotic Frankia sp. strains reflect host range and host plant biogeography.</title>
        <authorList>
            <person name="Normand P."/>
            <person name="Lapierre P."/>
            <person name="Tisa L.S."/>
            <person name="Gogarten J.P."/>
            <person name="Alloisio N."/>
            <person name="Bagnarol E."/>
            <person name="Bassi C.A."/>
            <person name="Berry A.M."/>
            <person name="Bickhart D.M."/>
            <person name="Choisne N."/>
            <person name="Couloux A."/>
            <person name="Cournoyer B."/>
            <person name="Cruveiller S."/>
            <person name="Daubin V."/>
            <person name="Demange N."/>
            <person name="Francino M.P."/>
            <person name="Goltsman E."/>
            <person name="Huang Y."/>
            <person name="Kopp O.R."/>
            <person name="Labarre L."/>
            <person name="Lapidus A."/>
            <person name="Lavire C."/>
            <person name="Marechal J."/>
            <person name="Martinez M."/>
            <person name="Mastronunzio J.E."/>
            <person name="Mullin B.C."/>
            <person name="Niemann J."/>
            <person name="Pujic P."/>
            <person name="Rawnsley T."/>
            <person name="Rouy Z."/>
            <person name="Schenowitz C."/>
            <person name="Sellstedt A."/>
            <person name="Tavares F."/>
            <person name="Tomkins J.P."/>
            <person name="Vallenet D."/>
            <person name="Valverde C."/>
            <person name="Wall L.G."/>
            <person name="Wang Y."/>
            <person name="Medigue C."/>
            <person name="Benson D.R."/>
        </authorList>
    </citation>
    <scope>NUCLEOTIDE SEQUENCE [LARGE SCALE GENOMIC DNA]</scope>
    <source>
        <strain evidence="3">DSM 45986 / CECT 9034 / ACN14a</strain>
    </source>
</reference>
<evidence type="ECO:0000313" key="3">
    <source>
        <dbReference type="Proteomes" id="UP000000657"/>
    </source>
</evidence>
<dbReference type="AlphaFoldDB" id="Q0RRX0"/>